<dbReference type="STRING" id="530584.SAMN05421630_101859"/>
<dbReference type="EMBL" id="FMZE01000001">
    <property type="protein sequence ID" value="SDC21969.1"/>
    <property type="molecule type" value="Genomic_DNA"/>
</dbReference>
<dbReference type="RefSeq" id="WP_091797256.1">
    <property type="nucleotide sequence ID" value="NZ_CP016353.1"/>
</dbReference>
<evidence type="ECO:0000313" key="2">
    <source>
        <dbReference type="Proteomes" id="UP000199494"/>
    </source>
</evidence>
<dbReference type="SUPFAM" id="SSF56601">
    <property type="entry name" value="beta-lactamase/transpeptidase-like"/>
    <property type="match status" value="1"/>
</dbReference>
<dbReference type="InterPro" id="IPR012338">
    <property type="entry name" value="Beta-lactam/transpept-like"/>
</dbReference>
<sequence length="360" mass="38470">MPVTGTTLPGFERVRDVFEDVVAGSRGGAGFSVVRRGEVLVDLWGGLADPERGKPWREDTLCVLFSGTKGVVAAAVAALGVLDPDVEVCQYWPGFTEGVLVHHVLDHTAGLPYVDGAHDLLDSRTCADLLARQDPLWTPGSRVAYHALTYGYLVDELLRRTTGKSAGELVAEVLAGPHELDLHLGTPAALDQRVALLRRAPDYRISTFLDDPDRRRIVERMYSGLLDSDELINSVRYRRAGLAAGGATGTARAMATLYALLADDRIGSPDALARATRTWSRGTDVINDRPVHFGLGFELADSIGTYGPAANAFGHSGAGGGRNGAWPDAGIGFSFVSNEMRAENADGRADRLLAAVHEAL</sequence>
<dbReference type="PANTHER" id="PTHR43319">
    <property type="entry name" value="BETA-LACTAMASE-RELATED"/>
    <property type="match status" value="1"/>
</dbReference>
<dbReference type="OrthoDB" id="3422781at2"/>
<keyword evidence="2" id="KW-1185">Reference proteome</keyword>
<dbReference type="PANTHER" id="PTHR43319:SF3">
    <property type="entry name" value="BETA-LACTAMASE-RELATED DOMAIN-CONTAINING PROTEIN"/>
    <property type="match status" value="1"/>
</dbReference>
<organism evidence="1 2">
    <name type="scientific">Prauserella marina</name>
    <dbReference type="NCBI Taxonomy" id="530584"/>
    <lineage>
        <taxon>Bacteria</taxon>
        <taxon>Bacillati</taxon>
        <taxon>Actinomycetota</taxon>
        <taxon>Actinomycetes</taxon>
        <taxon>Pseudonocardiales</taxon>
        <taxon>Pseudonocardiaceae</taxon>
        <taxon>Prauserella</taxon>
    </lineage>
</organism>
<reference evidence="1 2" key="1">
    <citation type="submission" date="2016-10" db="EMBL/GenBank/DDBJ databases">
        <authorList>
            <person name="de Groot N.N."/>
        </authorList>
    </citation>
    <scope>NUCLEOTIDE SEQUENCE [LARGE SCALE GENOMIC DNA]</scope>
    <source>
        <strain evidence="1 2">CGMCC 4.5506</strain>
    </source>
</reference>
<evidence type="ECO:0000313" key="1">
    <source>
        <dbReference type="EMBL" id="SDC21969.1"/>
    </source>
</evidence>
<accession>A0A222VP55</accession>
<dbReference type="InterPro" id="IPR001466">
    <property type="entry name" value="Beta-lactam-related"/>
</dbReference>
<proteinExistence type="predicted"/>
<dbReference type="AlphaFoldDB" id="A0A222VP55"/>
<name>A0A222VP55_9PSEU</name>
<gene>
    <name evidence="1" type="ORF">SAMN05421630_101859</name>
</gene>
<protein>
    <submittedName>
        <fullName evidence="1">CubicO group peptidase, beta-lactamase class C family</fullName>
    </submittedName>
</protein>
<dbReference type="InterPro" id="IPR052907">
    <property type="entry name" value="Beta-lactamase/esterase"/>
</dbReference>
<dbReference type="Gene3D" id="3.40.710.10">
    <property type="entry name" value="DD-peptidase/beta-lactamase superfamily"/>
    <property type="match status" value="1"/>
</dbReference>
<dbReference type="Pfam" id="PF00144">
    <property type="entry name" value="Beta-lactamase"/>
    <property type="match status" value="1"/>
</dbReference>
<dbReference type="Proteomes" id="UP000199494">
    <property type="component" value="Unassembled WGS sequence"/>
</dbReference>
<dbReference type="KEGG" id="pmad:BAY61_12395"/>